<accession>A0A0A2DMD5</accession>
<keyword evidence="2" id="KW-1185">Reference proteome</keyword>
<dbReference type="Proteomes" id="UP000030145">
    <property type="component" value="Unassembled WGS sequence"/>
</dbReference>
<reference evidence="1 2" key="1">
    <citation type="submission" date="2014-10" db="EMBL/GenBank/DDBJ databases">
        <title>Whole Genome sequence of Corynebacterium auriscanis strain CIP 106629.</title>
        <authorList>
            <person name="Hassan S.S."/>
            <person name="Jamal S.B."/>
            <person name="Tiwari S."/>
            <person name="Oliveira L.D.C."/>
            <person name="Souza F."/>
            <person name="Mariano D.C."/>
            <person name="Almeida S."/>
            <person name="Dorella F."/>
            <person name="Pereira F."/>
            <person name="Carvalho A."/>
            <person name="Leal C.A."/>
            <person name="Soares S.D.C."/>
            <person name="Figueiredo H.C."/>
            <person name="Silva A."/>
            <person name="Azevedo V.A."/>
        </authorList>
    </citation>
    <scope>NUCLEOTIDE SEQUENCE [LARGE SCALE GENOMIC DNA]</scope>
    <source>
        <strain evidence="1 2">CIP 106629</strain>
    </source>
</reference>
<gene>
    <name evidence="1" type="ORF">MA47_02480</name>
</gene>
<sequence length="164" mass="18298">MTITAVELETLIADVRGACQHLEATRWRVDTIAAGGVAPTIGSNDETRVFAFGPNLQTAAYLAKINRTNFDYLHQEVAQIALPSPTEFELSAAEARKVPDSTGFLRFFRKRPVAGEQAIAGCDRWMLRRCTQFFRGLTPPWAPLQRMNLRALVSPRPRKPSRAT</sequence>
<protein>
    <submittedName>
        <fullName evidence="1">Uncharacterized protein</fullName>
    </submittedName>
</protein>
<dbReference type="AlphaFoldDB" id="A0A0A2DMD5"/>
<evidence type="ECO:0000313" key="1">
    <source>
        <dbReference type="EMBL" id="KGM19084.1"/>
    </source>
</evidence>
<dbReference type="EMBL" id="JRVJ01000003">
    <property type="protein sequence ID" value="KGM19084.1"/>
    <property type="molecule type" value="Genomic_DNA"/>
</dbReference>
<evidence type="ECO:0000313" key="2">
    <source>
        <dbReference type="Proteomes" id="UP000030145"/>
    </source>
</evidence>
<name>A0A0A2DMD5_9CORY</name>
<organism evidence="1 2">
    <name type="scientific">Corynebacterium auriscanis</name>
    <dbReference type="NCBI Taxonomy" id="99807"/>
    <lineage>
        <taxon>Bacteria</taxon>
        <taxon>Bacillati</taxon>
        <taxon>Actinomycetota</taxon>
        <taxon>Actinomycetes</taxon>
        <taxon>Mycobacteriales</taxon>
        <taxon>Corynebacteriaceae</taxon>
        <taxon>Corynebacterium</taxon>
    </lineage>
</organism>
<proteinExistence type="predicted"/>
<comment type="caution">
    <text evidence="1">The sequence shown here is derived from an EMBL/GenBank/DDBJ whole genome shotgun (WGS) entry which is preliminary data.</text>
</comment>